<name>A0A934MJP5_9HYPH</name>
<dbReference type="SUPFAM" id="SSF88713">
    <property type="entry name" value="Glycoside hydrolase/deacetylase"/>
    <property type="match status" value="1"/>
</dbReference>
<dbReference type="EMBL" id="JAEKJA010000030">
    <property type="protein sequence ID" value="MBJ3778526.1"/>
    <property type="molecule type" value="Genomic_DNA"/>
</dbReference>
<proteinExistence type="predicted"/>
<feature type="non-terminal residue" evidence="1">
    <location>
        <position position="1"/>
    </location>
</feature>
<comment type="caution">
    <text evidence="1">The sequence shown here is derived from an EMBL/GenBank/DDBJ whole genome shotgun (WGS) entry which is preliminary data.</text>
</comment>
<dbReference type="InterPro" id="IPR011330">
    <property type="entry name" value="Glyco_hydro/deAcase_b/a-brl"/>
</dbReference>
<dbReference type="PANTHER" id="PTHR43123:SF4">
    <property type="entry name" value="POLYSACCHARIDE DEACETYLASE"/>
    <property type="match status" value="1"/>
</dbReference>
<dbReference type="Gene3D" id="3.20.20.370">
    <property type="entry name" value="Glycoside hydrolase/deacetylase"/>
    <property type="match status" value="1"/>
</dbReference>
<organism evidence="1 2">
    <name type="scientific">Acuticoccus mangrovi</name>
    <dbReference type="NCBI Taxonomy" id="2796142"/>
    <lineage>
        <taxon>Bacteria</taxon>
        <taxon>Pseudomonadati</taxon>
        <taxon>Pseudomonadota</taxon>
        <taxon>Alphaproteobacteria</taxon>
        <taxon>Hyphomicrobiales</taxon>
        <taxon>Amorphaceae</taxon>
        <taxon>Acuticoccus</taxon>
    </lineage>
</organism>
<dbReference type="Proteomes" id="UP000609531">
    <property type="component" value="Unassembled WGS sequence"/>
</dbReference>
<dbReference type="PANTHER" id="PTHR43123">
    <property type="entry name" value="POLYSACCHARIDE DEACETYLASE-RELATED"/>
    <property type="match status" value="1"/>
</dbReference>
<accession>A0A934MJP5</accession>
<dbReference type="AlphaFoldDB" id="A0A934MJP5"/>
<keyword evidence="2" id="KW-1185">Reference proteome</keyword>
<dbReference type="GO" id="GO:0005975">
    <property type="term" value="P:carbohydrate metabolic process"/>
    <property type="evidence" value="ECO:0007669"/>
    <property type="project" value="InterPro"/>
</dbReference>
<evidence type="ECO:0000313" key="1">
    <source>
        <dbReference type="EMBL" id="MBJ3778526.1"/>
    </source>
</evidence>
<protein>
    <submittedName>
        <fullName evidence="1">Polysaccharide deacetylase</fullName>
    </submittedName>
</protein>
<reference evidence="1" key="1">
    <citation type="submission" date="2020-12" db="EMBL/GenBank/DDBJ databases">
        <title>Bacterial taxonomy.</title>
        <authorList>
            <person name="Pan X."/>
        </authorList>
    </citation>
    <scope>NUCLEOTIDE SEQUENCE</scope>
    <source>
        <strain evidence="1">B2012</strain>
    </source>
</reference>
<gene>
    <name evidence="1" type="ORF">JCR33_22690</name>
</gene>
<evidence type="ECO:0000313" key="2">
    <source>
        <dbReference type="Proteomes" id="UP000609531"/>
    </source>
</evidence>
<sequence length="177" mass="19709">THRLNEVPPEEERVLVKEILDTIEGLSGTRPVGWLGSGLQETWNTLDYLLENGIRYVSDWVNDEQPYMMDVGGKSLVSVPYSYDLNDVPVLWKARKPGPEFERMIRDACDVMLADAQNGSGRVMCLALHPFVIGQPSVIGVLDRALEYILSHDEVWAATGSEICEAYLAQRTDDAAG</sequence>